<proteinExistence type="predicted"/>
<feature type="compositionally biased region" description="Polar residues" evidence="1">
    <location>
        <begin position="277"/>
        <end position="288"/>
    </location>
</feature>
<evidence type="ECO:0000313" key="3">
    <source>
        <dbReference type="Proteomes" id="UP000541558"/>
    </source>
</evidence>
<dbReference type="AlphaFoldDB" id="A0A8H5CFX7"/>
<feature type="region of interest" description="Disordered" evidence="1">
    <location>
        <begin position="244"/>
        <end position="290"/>
    </location>
</feature>
<dbReference type="OrthoDB" id="10309074at2759"/>
<accession>A0A8H5CFX7</accession>
<feature type="region of interest" description="Disordered" evidence="1">
    <location>
        <begin position="139"/>
        <end position="182"/>
    </location>
</feature>
<keyword evidence="3" id="KW-1185">Reference proteome</keyword>
<feature type="compositionally biased region" description="Polar residues" evidence="1">
    <location>
        <begin position="19"/>
        <end position="28"/>
    </location>
</feature>
<reference evidence="2 3" key="1">
    <citation type="journal article" date="2020" name="ISME J.">
        <title>Uncovering the hidden diversity of litter-decomposition mechanisms in mushroom-forming fungi.</title>
        <authorList>
            <person name="Floudas D."/>
            <person name="Bentzer J."/>
            <person name="Ahren D."/>
            <person name="Johansson T."/>
            <person name="Persson P."/>
            <person name="Tunlid A."/>
        </authorList>
    </citation>
    <scope>NUCLEOTIDE SEQUENCE [LARGE SCALE GENOMIC DNA]</scope>
    <source>
        <strain evidence="2 3">CBS 175.51</strain>
    </source>
</reference>
<feature type="compositionally biased region" description="Low complexity" evidence="1">
    <location>
        <begin position="143"/>
        <end position="174"/>
    </location>
</feature>
<gene>
    <name evidence="2" type="ORF">D9611_012407</name>
</gene>
<evidence type="ECO:0000313" key="2">
    <source>
        <dbReference type="EMBL" id="KAF5340058.1"/>
    </source>
</evidence>
<organism evidence="2 3">
    <name type="scientific">Ephemerocybe angulata</name>
    <dbReference type="NCBI Taxonomy" id="980116"/>
    <lineage>
        <taxon>Eukaryota</taxon>
        <taxon>Fungi</taxon>
        <taxon>Dikarya</taxon>
        <taxon>Basidiomycota</taxon>
        <taxon>Agaricomycotina</taxon>
        <taxon>Agaricomycetes</taxon>
        <taxon>Agaricomycetidae</taxon>
        <taxon>Agaricales</taxon>
        <taxon>Agaricineae</taxon>
        <taxon>Psathyrellaceae</taxon>
        <taxon>Ephemerocybe</taxon>
    </lineage>
</organism>
<feature type="region of interest" description="Disordered" evidence="1">
    <location>
        <begin position="377"/>
        <end position="415"/>
    </location>
</feature>
<protein>
    <submittedName>
        <fullName evidence="2">Uncharacterized protein</fullName>
    </submittedName>
</protein>
<dbReference type="Proteomes" id="UP000541558">
    <property type="component" value="Unassembled WGS sequence"/>
</dbReference>
<feature type="compositionally biased region" description="Acidic residues" evidence="1">
    <location>
        <begin position="379"/>
        <end position="389"/>
    </location>
</feature>
<feature type="region of interest" description="Disordered" evidence="1">
    <location>
        <begin position="1"/>
        <end position="31"/>
    </location>
</feature>
<dbReference type="EMBL" id="JAACJK010000005">
    <property type="protein sequence ID" value="KAF5340058.1"/>
    <property type="molecule type" value="Genomic_DNA"/>
</dbReference>
<name>A0A8H5CFX7_9AGAR</name>
<comment type="caution">
    <text evidence="2">The sequence shown here is derived from an EMBL/GenBank/DDBJ whole genome shotgun (WGS) entry which is preliminary data.</text>
</comment>
<evidence type="ECO:0000256" key="1">
    <source>
        <dbReference type="SAM" id="MobiDB-lite"/>
    </source>
</evidence>
<sequence>MLPMKDLEYSNAQPEPRRSTQSQKTQSPRPLRIHLCPPNIVHESLNVPAISPDALRKTREGVKKQKRIPVTRSINKYATIEALEVSKEGRTLMSRYPPIDDDSKDCASFIGESDDWERVPIEMSSRNREDCTHVVGAVALDEGPGTVSTSPGSSKVQQRSSDPLNRPLPRLPSSGDSLTINSRGSIGKTQFYDYRTERRCVESTYRKEGYCDSERAWWEGPEGCSAEEMKIHIRAHGRRIKVEGHRRAEVSRVPTPQHEDGASNRFPNRPSSHHRQATLSSVLTSSHSRGPFKASIATTAHLSSDAYSFALSMGHDEECDEDDMETNATPVSFAFSHEAPSLDISSSDLTSLLDDPDLRRWFPETDCESKELRYQAEEYAPEGSEDVGDNESSNSYRFIAQSPTPPPTPALPTTSRRVVRHTASSALELHHQLHQQHRSTQYRAWITRKHANRMSERQGRGVGVIWADDINRDALDDECENEADEEEGLVDVLGGTRGEKRCIPLMKGVRHWSLEAQERDYMGQRVVSIVFQ</sequence>